<name>A0AAF3F3W3_9BILA</name>
<dbReference type="WBParaSite" id="MBELARI_LOCUS21258">
    <property type="protein sequence ID" value="MBELARI_LOCUS21258"/>
    <property type="gene ID" value="MBELARI_LOCUS21258"/>
</dbReference>
<dbReference type="AlphaFoldDB" id="A0AAF3F3W3"/>
<evidence type="ECO:0000313" key="2">
    <source>
        <dbReference type="Proteomes" id="UP000887575"/>
    </source>
</evidence>
<organism evidence="2 3">
    <name type="scientific">Mesorhabditis belari</name>
    <dbReference type="NCBI Taxonomy" id="2138241"/>
    <lineage>
        <taxon>Eukaryota</taxon>
        <taxon>Metazoa</taxon>
        <taxon>Ecdysozoa</taxon>
        <taxon>Nematoda</taxon>
        <taxon>Chromadorea</taxon>
        <taxon>Rhabditida</taxon>
        <taxon>Rhabditina</taxon>
        <taxon>Rhabditomorpha</taxon>
        <taxon>Rhabditoidea</taxon>
        <taxon>Rhabditidae</taxon>
        <taxon>Mesorhabditinae</taxon>
        <taxon>Mesorhabditis</taxon>
    </lineage>
</organism>
<reference evidence="3" key="1">
    <citation type="submission" date="2024-02" db="UniProtKB">
        <authorList>
            <consortium name="WormBaseParasite"/>
        </authorList>
    </citation>
    <scope>IDENTIFICATION</scope>
</reference>
<keyword evidence="1" id="KW-0472">Membrane</keyword>
<protein>
    <submittedName>
        <fullName evidence="3">Uncharacterized protein</fullName>
    </submittedName>
</protein>
<accession>A0AAF3F3W3</accession>
<evidence type="ECO:0000313" key="3">
    <source>
        <dbReference type="WBParaSite" id="MBELARI_LOCUS21258"/>
    </source>
</evidence>
<sequence length="132" mass="14772">MCNMHPALIVIPYVLELIVLCVWLTVIVIVHFTKVYRDAYDTVTIHHKVHNTNVEKQKKDFEIGRQTNFLKGGTVEADPKEVPVDELPELSPAGTSLRYASTMKVPSITQSIQQSLRAPSVYKLIEADDPGA</sequence>
<evidence type="ECO:0000256" key="1">
    <source>
        <dbReference type="SAM" id="Phobius"/>
    </source>
</evidence>
<proteinExistence type="predicted"/>
<keyword evidence="1" id="KW-1133">Transmembrane helix</keyword>
<keyword evidence="2" id="KW-1185">Reference proteome</keyword>
<dbReference type="Proteomes" id="UP000887575">
    <property type="component" value="Unassembled WGS sequence"/>
</dbReference>
<feature type="transmembrane region" description="Helical" evidence="1">
    <location>
        <begin position="6"/>
        <end position="30"/>
    </location>
</feature>
<keyword evidence="1" id="KW-0812">Transmembrane</keyword>